<dbReference type="RefSeq" id="WP_310299077.1">
    <property type="nucleotide sequence ID" value="NZ_BAAAPS010000014.1"/>
</dbReference>
<organism evidence="1 2">
    <name type="scientific">Nocardioides marmoribigeumensis</name>
    <dbReference type="NCBI Taxonomy" id="433649"/>
    <lineage>
        <taxon>Bacteria</taxon>
        <taxon>Bacillati</taxon>
        <taxon>Actinomycetota</taxon>
        <taxon>Actinomycetes</taxon>
        <taxon>Propionibacteriales</taxon>
        <taxon>Nocardioidaceae</taxon>
        <taxon>Nocardioides</taxon>
    </lineage>
</organism>
<evidence type="ECO:0008006" key="3">
    <source>
        <dbReference type="Google" id="ProtNLM"/>
    </source>
</evidence>
<proteinExistence type="predicted"/>
<accession>A0ABU2BRP9</accession>
<keyword evidence="2" id="KW-1185">Reference proteome</keyword>
<evidence type="ECO:0000313" key="1">
    <source>
        <dbReference type="EMBL" id="MDR7361305.1"/>
    </source>
</evidence>
<gene>
    <name evidence="1" type="ORF">J2S63_000858</name>
</gene>
<protein>
    <recommendedName>
        <fullName evidence="3">Barstar (barnase inhibitor) domain-containing protein</fullName>
    </recommendedName>
</protein>
<evidence type="ECO:0000313" key="2">
    <source>
        <dbReference type="Proteomes" id="UP001183648"/>
    </source>
</evidence>
<name>A0ABU2BRP9_9ACTN</name>
<dbReference type="Proteomes" id="UP001183648">
    <property type="component" value="Unassembled WGS sequence"/>
</dbReference>
<dbReference type="EMBL" id="JAVDYG010000001">
    <property type="protein sequence ID" value="MDR7361305.1"/>
    <property type="molecule type" value="Genomic_DNA"/>
</dbReference>
<reference evidence="1 2" key="1">
    <citation type="submission" date="2023-07" db="EMBL/GenBank/DDBJ databases">
        <title>Sequencing the genomes of 1000 actinobacteria strains.</title>
        <authorList>
            <person name="Klenk H.-P."/>
        </authorList>
    </citation>
    <scope>NUCLEOTIDE SEQUENCE [LARGE SCALE GENOMIC DNA]</scope>
    <source>
        <strain evidence="1 2">DSM 19426</strain>
    </source>
</reference>
<sequence>MSGLAALLAGHTPPDVYQWHNAAHVEDVQHAVEHAGWTFRHLDGWTLEDRDAFTKALCAAVESPDADSLDQISLESGGGNGTVLLWDGWSPLARHDEPCFQEALGILSRRTQGEGGAFAVVLRGEGPPLDLEELPVKH</sequence>
<comment type="caution">
    <text evidence="1">The sequence shown here is derived from an EMBL/GenBank/DDBJ whole genome shotgun (WGS) entry which is preliminary data.</text>
</comment>